<reference evidence="2 3" key="1">
    <citation type="submission" date="2019-02" db="EMBL/GenBank/DDBJ databases">
        <authorList>
            <person name="Goldberg S.R."/>
            <person name="Haltli B.A."/>
            <person name="Correa H."/>
            <person name="Russell K.G."/>
        </authorList>
    </citation>
    <scope>NUCLEOTIDE SEQUENCE [LARGE SCALE GENOMIC DNA]</scope>
    <source>
        <strain evidence="2 3">JCM 16186</strain>
    </source>
</reference>
<proteinExistence type="predicted"/>
<keyword evidence="3" id="KW-1185">Reference proteome</keyword>
<evidence type="ECO:0000259" key="1">
    <source>
        <dbReference type="Pfam" id="PF07883"/>
    </source>
</evidence>
<organism evidence="2 3">
    <name type="scientific">Fulvivirga kasyanovii</name>
    <dbReference type="NCBI Taxonomy" id="396812"/>
    <lineage>
        <taxon>Bacteria</taxon>
        <taxon>Pseudomonadati</taxon>
        <taxon>Bacteroidota</taxon>
        <taxon>Cytophagia</taxon>
        <taxon>Cytophagales</taxon>
        <taxon>Fulvivirgaceae</taxon>
        <taxon>Fulvivirga</taxon>
    </lineage>
</organism>
<dbReference type="Proteomes" id="UP000798808">
    <property type="component" value="Unassembled WGS sequence"/>
</dbReference>
<dbReference type="RefSeq" id="WP_155171260.1">
    <property type="nucleotide sequence ID" value="NZ_BAAAFL010000068.1"/>
</dbReference>
<dbReference type="Pfam" id="PF07883">
    <property type="entry name" value="Cupin_2"/>
    <property type="match status" value="1"/>
</dbReference>
<name>A0ABW9RNF1_9BACT</name>
<evidence type="ECO:0000313" key="3">
    <source>
        <dbReference type="Proteomes" id="UP000798808"/>
    </source>
</evidence>
<comment type="caution">
    <text evidence="2">The sequence shown here is derived from an EMBL/GenBank/DDBJ whole genome shotgun (WGS) entry which is preliminary data.</text>
</comment>
<sequence length="136" mass="15379">MKKKALIKLPPGGGRKYDMGTMRAIFKADEEETLAQYSVSEWWLEPHSTGPGAHLHEHNDEIFYVLEGTASMLVGDEWIEAKKGAFFLIPANTMHDFANNSDQPVGLLNVYIPGGFERNMPAILQWYEDNRKPANE</sequence>
<dbReference type="InterPro" id="IPR011051">
    <property type="entry name" value="RmlC_Cupin_sf"/>
</dbReference>
<dbReference type="Gene3D" id="2.60.120.10">
    <property type="entry name" value="Jelly Rolls"/>
    <property type="match status" value="1"/>
</dbReference>
<dbReference type="InterPro" id="IPR013096">
    <property type="entry name" value="Cupin_2"/>
</dbReference>
<dbReference type="InterPro" id="IPR014710">
    <property type="entry name" value="RmlC-like_jellyroll"/>
</dbReference>
<dbReference type="SUPFAM" id="SSF51182">
    <property type="entry name" value="RmlC-like cupins"/>
    <property type="match status" value="1"/>
</dbReference>
<dbReference type="PANTHER" id="PTHR36440:SF1">
    <property type="entry name" value="PUTATIVE (AFU_ORTHOLOGUE AFUA_8G07350)-RELATED"/>
    <property type="match status" value="1"/>
</dbReference>
<dbReference type="PANTHER" id="PTHR36440">
    <property type="entry name" value="PUTATIVE (AFU_ORTHOLOGUE AFUA_8G07350)-RELATED"/>
    <property type="match status" value="1"/>
</dbReference>
<feature type="domain" description="Cupin type-2" evidence="1">
    <location>
        <begin position="44"/>
        <end position="111"/>
    </location>
</feature>
<protein>
    <submittedName>
        <fullName evidence="2">Cupin domain-containing protein</fullName>
    </submittedName>
</protein>
<dbReference type="EMBL" id="SMLW01000496">
    <property type="protein sequence ID" value="MTI25226.1"/>
    <property type="molecule type" value="Genomic_DNA"/>
</dbReference>
<accession>A0ABW9RNF1</accession>
<evidence type="ECO:0000313" key="2">
    <source>
        <dbReference type="EMBL" id="MTI25226.1"/>
    </source>
</evidence>
<gene>
    <name evidence="2" type="ORF">E1163_09760</name>
</gene>
<dbReference type="InterPro" id="IPR053146">
    <property type="entry name" value="QDO-like"/>
</dbReference>